<evidence type="ECO:0000256" key="1">
    <source>
        <dbReference type="SAM" id="MobiDB-lite"/>
    </source>
</evidence>
<protein>
    <recommendedName>
        <fullName evidence="5">CAP domain-containing protein</fullName>
    </recommendedName>
</protein>
<feature type="region of interest" description="Disordered" evidence="1">
    <location>
        <begin position="32"/>
        <end position="124"/>
    </location>
</feature>
<dbReference type="Gene3D" id="3.40.33.10">
    <property type="entry name" value="CAP"/>
    <property type="match status" value="1"/>
</dbReference>
<feature type="transmembrane region" description="Helical" evidence="2">
    <location>
        <begin position="6"/>
        <end position="29"/>
    </location>
</feature>
<dbReference type="RefSeq" id="WP_179908768.1">
    <property type="nucleotide sequence ID" value="NZ_CP058910.1"/>
</dbReference>
<keyword evidence="2" id="KW-0472">Membrane</keyword>
<dbReference type="InterPro" id="IPR035940">
    <property type="entry name" value="CAP_sf"/>
</dbReference>
<dbReference type="KEGG" id="hrr:HZS55_17030"/>
<evidence type="ECO:0000313" key="3">
    <source>
        <dbReference type="EMBL" id="QLH78890.1"/>
    </source>
</evidence>
<keyword evidence="2" id="KW-0812">Transmembrane</keyword>
<reference evidence="3 4" key="1">
    <citation type="submission" date="2020-07" db="EMBL/GenBank/DDBJ databases">
        <title>Halosimplex pelagicum sp. nov. and Halosimplex rubrum sp. nov., isolated from salted brown alga Laminaria, and emended description of the genus Halosimplex.</title>
        <authorList>
            <person name="Cui H."/>
        </authorList>
    </citation>
    <scope>NUCLEOTIDE SEQUENCE [LARGE SCALE GENOMIC DNA]</scope>
    <source>
        <strain evidence="3 4">R27</strain>
    </source>
</reference>
<dbReference type="OrthoDB" id="60683at2157"/>
<sequence>MVDRKVVVGGAVAVVAVLVIGGIAGAMVLGGGGGDTPTPDDGEDDADDGSDGGSAATPTPAATTAGDGTAANGTGNGTAANGTNGTATAFPTVTPTSAPTPTATGTPTVTPTPTAIPTRTPILPRKFEEREIELELRRMINDWRDRKGLQPFTNANGSLVKQINRMATNHSVAMSENGELVHESNGLSTGERYRAFGLADRCKFKKQDAQYIVDPENDAYQFEVLHKTYAGRNYEEGGETVYHENETAVARDIFQEWKSNPVYRDVLDYPEINRLGIGIELTEDNEVWATGNICEGGKKNE</sequence>
<feature type="compositionally biased region" description="Low complexity" evidence="1">
    <location>
        <begin position="53"/>
        <end position="121"/>
    </location>
</feature>
<keyword evidence="4" id="KW-1185">Reference proteome</keyword>
<name>A0A7D5T5Y1_9EURY</name>
<dbReference type="Proteomes" id="UP000509667">
    <property type="component" value="Chromosome"/>
</dbReference>
<proteinExistence type="predicted"/>
<gene>
    <name evidence="3" type="ORF">HZS55_17030</name>
</gene>
<dbReference type="GeneID" id="56079603"/>
<feature type="compositionally biased region" description="Acidic residues" evidence="1">
    <location>
        <begin position="38"/>
        <end position="50"/>
    </location>
</feature>
<evidence type="ECO:0008006" key="5">
    <source>
        <dbReference type="Google" id="ProtNLM"/>
    </source>
</evidence>
<keyword evidence="2" id="KW-1133">Transmembrane helix</keyword>
<dbReference type="AlphaFoldDB" id="A0A7D5T5Y1"/>
<accession>A0A7D5T5Y1</accession>
<organism evidence="3 4">
    <name type="scientific">Halosimplex rubrum</name>
    <dbReference type="NCBI Taxonomy" id="869889"/>
    <lineage>
        <taxon>Archaea</taxon>
        <taxon>Methanobacteriati</taxon>
        <taxon>Methanobacteriota</taxon>
        <taxon>Stenosarchaea group</taxon>
        <taxon>Halobacteria</taxon>
        <taxon>Halobacteriales</taxon>
        <taxon>Haloarculaceae</taxon>
        <taxon>Halosimplex</taxon>
    </lineage>
</organism>
<dbReference type="EMBL" id="CP058910">
    <property type="protein sequence ID" value="QLH78890.1"/>
    <property type="molecule type" value="Genomic_DNA"/>
</dbReference>
<evidence type="ECO:0000313" key="4">
    <source>
        <dbReference type="Proteomes" id="UP000509667"/>
    </source>
</evidence>
<evidence type="ECO:0000256" key="2">
    <source>
        <dbReference type="SAM" id="Phobius"/>
    </source>
</evidence>